<organism evidence="4 5">
    <name type="scientific">Hydrogenophilus thermoluteolus</name>
    <name type="common">Pseudomonas hydrogenothermophila</name>
    <dbReference type="NCBI Taxonomy" id="297"/>
    <lineage>
        <taxon>Bacteria</taxon>
        <taxon>Pseudomonadati</taxon>
        <taxon>Pseudomonadota</taxon>
        <taxon>Hydrogenophilia</taxon>
        <taxon>Hydrogenophilales</taxon>
        <taxon>Hydrogenophilaceae</taxon>
        <taxon>Hydrogenophilus</taxon>
    </lineage>
</organism>
<dbReference type="InterPro" id="IPR036282">
    <property type="entry name" value="Glutathione-S-Trfase_C_sf"/>
</dbReference>
<dbReference type="SFLD" id="SFLDG00358">
    <property type="entry name" value="Main_(cytGST)"/>
    <property type="match status" value="1"/>
</dbReference>
<dbReference type="InterPro" id="IPR034333">
    <property type="entry name" value="GST_Zeta_N"/>
</dbReference>
<dbReference type="PROSITE" id="PS50404">
    <property type="entry name" value="GST_NTER"/>
    <property type="match status" value="1"/>
</dbReference>
<dbReference type="RefSeq" id="WP_119334561.1">
    <property type="nucleotide sequence ID" value="NZ_AP018558.1"/>
</dbReference>
<dbReference type="Proteomes" id="UP000262004">
    <property type="component" value="Chromosome"/>
</dbReference>
<comment type="similarity">
    <text evidence="1">Belongs to the GST superfamily. Zeta family.</text>
</comment>
<dbReference type="EMBL" id="AP018558">
    <property type="protein sequence ID" value="BBD76745.1"/>
    <property type="molecule type" value="Genomic_DNA"/>
</dbReference>
<dbReference type="SFLD" id="SFLDS00019">
    <property type="entry name" value="Glutathione_Transferase_(cytos"/>
    <property type="match status" value="1"/>
</dbReference>
<name>A0A2Z6DWH1_HYDTE</name>
<evidence type="ECO:0000259" key="3">
    <source>
        <dbReference type="PROSITE" id="PS50405"/>
    </source>
</evidence>
<sequence length="219" mass="24286">MYRLYSYFRSSAAYRVRIALELKGIPYEIVPVNLLQGEQKRETHKARHPAGLVPVLEVTTADGHTQRFTQSLAIIEYLDEIHPTPPLLPADPFARAQVRALAQLVACEIHPVNNLRVLNYLTGTLGVDEANKLAWYRHWIAEGLAALEAMVTAAENPGGPFAWGDSPTLADCCIVPQLFNARRFECDLTPYPRLTAIEAACQKLPAFQKAAPATQPDAR</sequence>
<dbReference type="Gene3D" id="1.20.1050.10">
    <property type="match status" value="1"/>
</dbReference>
<dbReference type="PROSITE" id="PS50405">
    <property type="entry name" value="GST_CTER"/>
    <property type="match status" value="1"/>
</dbReference>
<dbReference type="GO" id="GO:0006559">
    <property type="term" value="P:L-phenylalanine catabolic process"/>
    <property type="evidence" value="ECO:0007669"/>
    <property type="project" value="TreeGrafter"/>
</dbReference>
<dbReference type="GO" id="GO:0016034">
    <property type="term" value="F:maleylacetoacetate isomerase activity"/>
    <property type="evidence" value="ECO:0007669"/>
    <property type="project" value="TreeGrafter"/>
</dbReference>
<evidence type="ECO:0000256" key="1">
    <source>
        <dbReference type="ARBA" id="ARBA00010007"/>
    </source>
</evidence>
<dbReference type="Pfam" id="PF13417">
    <property type="entry name" value="GST_N_3"/>
    <property type="match status" value="1"/>
</dbReference>
<dbReference type="PANTHER" id="PTHR42673:SF4">
    <property type="entry name" value="MALEYLACETOACETATE ISOMERASE"/>
    <property type="match status" value="1"/>
</dbReference>
<dbReference type="GO" id="GO:0004364">
    <property type="term" value="F:glutathione transferase activity"/>
    <property type="evidence" value="ECO:0007669"/>
    <property type="project" value="TreeGrafter"/>
</dbReference>
<dbReference type="Gene3D" id="3.40.30.10">
    <property type="entry name" value="Glutaredoxin"/>
    <property type="match status" value="1"/>
</dbReference>
<dbReference type="InterPro" id="IPR040079">
    <property type="entry name" value="Glutathione_S-Trfase"/>
</dbReference>
<dbReference type="GO" id="GO:0005737">
    <property type="term" value="C:cytoplasm"/>
    <property type="evidence" value="ECO:0007669"/>
    <property type="project" value="InterPro"/>
</dbReference>
<dbReference type="GO" id="GO:0006749">
    <property type="term" value="P:glutathione metabolic process"/>
    <property type="evidence" value="ECO:0007669"/>
    <property type="project" value="TreeGrafter"/>
</dbReference>
<dbReference type="CDD" id="cd03042">
    <property type="entry name" value="GST_N_Zeta"/>
    <property type="match status" value="1"/>
</dbReference>
<keyword evidence="4" id="KW-0413">Isomerase</keyword>
<evidence type="ECO:0000313" key="5">
    <source>
        <dbReference type="Proteomes" id="UP000262004"/>
    </source>
</evidence>
<proteinExistence type="inferred from homology"/>
<accession>A0A2Z6DWH1</accession>
<dbReference type="InterPro" id="IPR034330">
    <property type="entry name" value="GST_Zeta_C"/>
</dbReference>
<dbReference type="PANTHER" id="PTHR42673">
    <property type="entry name" value="MALEYLACETOACETATE ISOMERASE"/>
    <property type="match status" value="1"/>
</dbReference>
<dbReference type="InterPro" id="IPR004045">
    <property type="entry name" value="Glutathione_S-Trfase_N"/>
</dbReference>
<dbReference type="SUPFAM" id="SSF47616">
    <property type="entry name" value="GST C-terminal domain-like"/>
    <property type="match status" value="1"/>
</dbReference>
<dbReference type="InterPro" id="IPR010987">
    <property type="entry name" value="Glutathione-S-Trfase_C-like"/>
</dbReference>
<dbReference type="FunFam" id="1.20.1050.10:FF:000017">
    <property type="entry name" value="Maleylacetoacetate isomerase"/>
    <property type="match status" value="1"/>
</dbReference>
<dbReference type="CDD" id="cd03191">
    <property type="entry name" value="GST_C_Zeta"/>
    <property type="match status" value="1"/>
</dbReference>
<reference evidence="4 5" key="1">
    <citation type="submission" date="2018-04" db="EMBL/GenBank/DDBJ databases">
        <title>Complete genome sequence of Hydrogenophilus thermoluteolus TH-1.</title>
        <authorList>
            <person name="Arai H."/>
        </authorList>
    </citation>
    <scope>NUCLEOTIDE SEQUENCE [LARGE SCALE GENOMIC DNA]</scope>
    <source>
        <strain evidence="4 5">TH-1</strain>
    </source>
</reference>
<evidence type="ECO:0000313" key="4">
    <source>
        <dbReference type="EMBL" id="BBD76745.1"/>
    </source>
</evidence>
<dbReference type="InterPro" id="IPR036249">
    <property type="entry name" value="Thioredoxin-like_sf"/>
</dbReference>
<dbReference type="SUPFAM" id="SSF52833">
    <property type="entry name" value="Thioredoxin-like"/>
    <property type="match status" value="1"/>
</dbReference>
<gene>
    <name evidence="4" type="ORF">HPTL_0477</name>
</gene>
<feature type="domain" description="GST N-terminal" evidence="2">
    <location>
        <begin position="1"/>
        <end position="86"/>
    </location>
</feature>
<dbReference type="KEGG" id="htl:HPTL_0477"/>
<feature type="domain" description="GST C-terminal" evidence="3">
    <location>
        <begin position="91"/>
        <end position="219"/>
    </location>
</feature>
<dbReference type="AlphaFoldDB" id="A0A2Z6DWH1"/>
<dbReference type="NCBIfam" id="TIGR01262">
    <property type="entry name" value="maiA"/>
    <property type="match status" value="1"/>
</dbReference>
<keyword evidence="5" id="KW-1185">Reference proteome</keyword>
<dbReference type="InterPro" id="IPR005955">
    <property type="entry name" value="GST_Zeta"/>
</dbReference>
<evidence type="ECO:0000259" key="2">
    <source>
        <dbReference type="PROSITE" id="PS50404"/>
    </source>
</evidence>
<protein>
    <submittedName>
        <fullName evidence="4">Maleylacetoacetate isomerase</fullName>
    </submittedName>
</protein>
<dbReference type="OrthoDB" id="509852at2"/>